<sequence>MAGLTATPEAVAGRVASIKDAVTRVGTAASAYADISTKALAPGGSTADTASSQAELVSEIKKLLAEVQGPFRAMFDLFGSLSKVAALRCLAEMGVFAAIPASGEPAAVDEILSRLEVDVDRALLVRLLRITAADGPLVEVGEETYAQTAFSGVMAHPDLVATFKHIVDESGPAITLMPQFFIENGWKQPTDPTNCPYTFAHRTEGSEMWTHIAKFPERQKNSNRAMKAQSFDGVWSVGLFPFAEKIKELGKDTDASTPLVVDIGGGAGHTSAQIRELCKGIEGTVVLQDLSEVIADVSPTEGVVAMAHDFFKEQPVKGVPIYFLRRILHDWADASSVTILRRIADAMDRELPSRLVIAEQILPTRGISSESALVDMLMMTFTGMERTEKQWEELLAQAGLKAVHFYRALGTPFGAVEAVLA</sequence>
<evidence type="ECO:0000256" key="2">
    <source>
        <dbReference type="ARBA" id="ARBA00022679"/>
    </source>
</evidence>
<keyword evidence="1 6" id="KW-0489">Methyltransferase</keyword>
<dbReference type="InterPro" id="IPR036388">
    <property type="entry name" value="WH-like_DNA-bd_sf"/>
</dbReference>
<dbReference type="Pfam" id="PF08100">
    <property type="entry name" value="Dimerisation"/>
    <property type="match status" value="1"/>
</dbReference>
<dbReference type="InterPro" id="IPR016461">
    <property type="entry name" value="COMT-like"/>
</dbReference>
<dbReference type="Gene3D" id="1.10.10.10">
    <property type="entry name" value="Winged helix-like DNA-binding domain superfamily/Winged helix DNA-binding domain"/>
    <property type="match status" value="1"/>
</dbReference>
<proteinExistence type="predicted"/>
<dbReference type="EMBL" id="LCUC01000207">
    <property type="protein sequence ID" value="KKY34405.1"/>
    <property type="molecule type" value="Genomic_DNA"/>
</dbReference>
<reference evidence="6 7" key="1">
    <citation type="submission" date="2015-05" db="EMBL/GenBank/DDBJ databases">
        <title>Distinctive expansion of gene families associated with plant cell wall degradation and secondary metabolism in the genomes of grapevine trunk pathogens.</title>
        <authorList>
            <person name="Lawrence D.P."/>
            <person name="Travadon R."/>
            <person name="Rolshausen P.E."/>
            <person name="Baumgartner K."/>
        </authorList>
    </citation>
    <scope>NUCLEOTIDE SEQUENCE [LARGE SCALE GENOMIC DNA]</scope>
    <source>
        <strain evidence="6">DA912</strain>
    </source>
</reference>
<evidence type="ECO:0000259" key="4">
    <source>
        <dbReference type="Pfam" id="PF00891"/>
    </source>
</evidence>
<dbReference type="Gene3D" id="3.40.50.150">
    <property type="entry name" value="Vaccinia Virus protein VP39"/>
    <property type="match status" value="1"/>
</dbReference>
<dbReference type="GO" id="GO:0032259">
    <property type="term" value="P:methylation"/>
    <property type="evidence" value="ECO:0007669"/>
    <property type="project" value="UniProtKB-KW"/>
</dbReference>
<dbReference type="InterPro" id="IPR029063">
    <property type="entry name" value="SAM-dependent_MTases_sf"/>
</dbReference>
<dbReference type="InterPro" id="IPR036390">
    <property type="entry name" value="WH_DNA-bd_sf"/>
</dbReference>
<keyword evidence="2 6" id="KW-0808">Transferase</keyword>
<evidence type="ECO:0000256" key="1">
    <source>
        <dbReference type="ARBA" id="ARBA00022603"/>
    </source>
</evidence>
<dbReference type="GO" id="GO:0046983">
    <property type="term" value="F:protein dimerization activity"/>
    <property type="evidence" value="ECO:0007669"/>
    <property type="project" value="InterPro"/>
</dbReference>
<name>A0A0G2I339_9PEZI</name>
<dbReference type="PANTHER" id="PTHR43712:SF1">
    <property type="entry name" value="HYPOTHETICAL O-METHYLTRANSFERASE (EUROFUNG)-RELATED"/>
    <property type="match status" value="1"/>
</dbReference>
<organism evidence="6 7">
    <name type="scientific">Diaporthe ampelina</name>
    <dbReference type="NCBI Taxonomy" id="1214573"/>
    <lineage>
        <taxon>Eukaryota</taxon>
        <taxon>Fungi</taxon>
        <taxon>Dikarya</taxon>
        <taxon>Ascomycota</taxon>
        <taxon>Pezizomycotina</taxon>
        <taxon>Sordariomycetes</taxon>
        <taxon>Sordariomycetidae</taxon>
        <taxon>Diaporthales</taxon>
        <taxon>Diaporthaceae</taxon>
        <taxon>Diaporthe</taxon>
    </lineage>
</organism>
<dbReference type="STRING" id="1214573.A0A0G2I339"/>
<reference evidence="6 7" key="2">
    <citation type="submission" date="2015-05" db="EMBL/GenBank/DDBJ databases">
        <authorList>
            <person name="Morales-Cruz A."/>
            <person name="Amrine K.C."/>
            <person name="Cantu D."/>
        </authorList>
    </citation>
    <scope>NUCLEOTIDE SEQUENCE [LARGE SCALE GENOMIC DNA]</scope>
    <source>
        <strain evidence="6">DA912</strain>
    </source>
</reference>
<dbReference type="PROSITE" id="PS51683">
    <property type="entry name" value="SAM_OMT_II"/>
    <property type="match status" value="1"/>
</dbReference>
<keyword evidence="3" id="KW-0949">S-adenosyl-L-methionine</keyword>
<gene>
    <name evidence="6" type="ORF">UCDDA912_g05654</name>
</gene>
<dbReference type="InterPro" id="IPR001077">
    <property type="entry name" value="COMT_C"/>
</dbReference>
<dbReference type="PANTHER" id="PTHR43712">
    <property type="entry name" value="PUTATIVE (AFU_ORTHOLOGUE AFUA_4G14580)-RELATED"/>
    <property type="match status" value="1"/>
</dbReference>
<dbReference type="GO" id="GO:0008171">
    <property type="term" value="F:O-methyltransferase activity"/>
    <property type="evidence" value="ECO:0007669"/>
    <property type="project" value="InterPro"/>
</dbReference>
<keyword evidence="7" id="KW-1185">Reference proteome</keyword>
<evidence type="ECO:0000256" key="3">
    <source>
        <dbReference type="ARBA" id="ARBA00022691"/>
    </source>
</evidence>
<evidence type="ECO:0000259" key="5">
    <source>
        <dbReference type="Pfam" id="PF08100"/>
    </source>
</evidence>
<dbReference type="SUPFAM" id="SSF46785">
    <property type="entry name" value="Winged helix' DNA-binding domain"/>
    <property type="match status" value="1"/>
</dbReference>
<dbReference type="Pfam" id="PF00891">
    <property type="entry name" value="Methyltransf_2"/>
    <property type="match status" value="1"/>
</dbReference>
<feature type="domain" description="O-methyltransferase C-terminal" evidence="4">
    <location>
        <begin position="258"/>
        <end position="400"/>
    </location>
</feature>
<feature type="domain" description="O-methyltransferase dimerisation" evidence="5">
    <location>
        <begin position="76"/>
        <end position="153"/>
    </location>
</feature>
<dbReference type="OrthoDB" id="1535081at2759"/>
<evidence type="ECO:0000313" key="7">
    <source>
        <dbReference type="Proteomes" id="UP000034680"/>
    </source>
</evidence>
<dbReference type="InterPro" id="IPR012967">
    <property type="entry name" value="COMT_dimerisation"/>
</dbReference>
<protein>
    <submittedName>
        <fullName evidence="6">Putative o-methyltransferase</fullName>
    </submittedName>
</protein>
<dbReference type="AlphaFoldDB" id="A0A0G2I339"/>
<evidence type="ECO:0000313" key="6">
    <source>
        <dbReference type="EMBL" id="KKY34405.1"/>
    </source>
</evidence>
<dbReference type="SUPFAM" id="SSF53335">
    <property type="entry name" value="S-adenosyl-L-methionine-dependent methyltransferases"/>
    <property type="match status" value="1"/>
</dbReference>
<comment type="caution">
    <text evidence="6">The sequence shown here is derived from an EMBL/GenBank/DDBJ whole genome shotgun (WGS) entry which is preliminary data.</text>
</comment>
<accession>A0A0G2I339</accession>
<dbReference type="Proteomes" id="UP000034680">
    <property type="component" value="Unassembled WGS sequence"/>
</dbReference>